<sequence>MENLEVIDVDTMLWHAGDFGRFQFILIMLFSVINAFSAFHYFGQTFISLEPEHRCIVENNEGIATSCGVSFANGTVEPCSQWEYNSSYGYISLVQELDWVCGDYWKSSVGQSVFFGGSLIGSLLLGILADRIGRVHVLVIANLLAFLGNFCTIFVEEAVSYSIIRFIAGCASDTNFVMMYMIVMEYLRPSMRTMGLNLTIGIFYCISSILVPWIAVLCGNWRNFLLVISMPHLVVGFFYFLVPESAQWLISRGKFAEAMKCFQRIAKTNKRQIPDKAIQGLKLYATENIKEGAKNESFFGLLKTPKLRRKTIILIFKSMVLNLCYDAIARNVNGLGLSPFIIFSATSVTILPGCLVILLLQDRIGRKALASSSLFLGGIIISIAGIILASFDSPSLTLILTVIARLNVVVAYNSGSQYAFELIPTVVRAQGVSVVHVAGFAATFFSPQILYLSTFWKPLPEIVLGILLLMCAVLCLFLPETFNKTLPVTLQDGENFGENEDMFKYCCCFKKDITESTIVLNEA</sequence>
<feature type="transmembrane region" description="Helical" evidence="5">
    <location>
        <begin position="135"/>
        <end position="155"/>
    </location>
</feature>
<keyword evidence="4 5" id="KW-0472">Membrane</keyword>
<evidence type="ECO:0000256" key="4">
    <source>
        <dbReference type="ARBA" id="ARBA00023136"/>
    </source>
</evidence>
<dbReference type="Gene3D" id="1.20.1250.20">
    <property type="entry name" value="MFS general substrate transporter like domains"/>
    <property type="match status" value="1"/>
</dbReference>
<dbReference type="Proteomes" id="UP000695000">
    <property type="component" value="Unplaced"/>
</dbReference>
<dbReference type="InterPro" id="IPR036259">
    <property type="entry name" value="MFS_trans_sf"/>
</dbReference>
<dbReference type="PANTHER" id="PTHR24064">
    <property type="entry name" value="SOLUTE CARRIER FAMILY 22 MEMBER"/>
    <property type="match status" value="1"/>
</dbReference>
<gene>
    <name evidence="8" type="primary">LOC108565000</name>
</gene>
<dbReference type="PROSITE" id="PS50850">
    <property type="entry name" value="MFS"/>
    <property type="match status" value="1"/>
</dbReference>
<dbReference type="InterPro" id="IPR005828">
    <property type="entry name" value="MFS_sugar_transport-like"/>
</dbReference>
<feature type="transmembrane region" description="Helical" evidence="5">
    <location>
        <begin position="462"/>
        <end position="479"/>
    </location>
</feature>
<feature type="transmembrane region" description="Helical" evidence="5">
    <location>
        <begin position="221"/>
        <end position="242"/>
    </location>
</feature>
<feature type="transmembrane region" description="Helical" evidence="5">
    <location>
        <begin position="195"/>
        <end position="215"/>
    </location>
</feature>
<dbReference type="RefSeq" id="XP_017779708.1">
    <property type="nucleotide sequence ID" value="XM_017924219.1"/>
</dbReference>
<feature type="transmembrane region" description="Helical" evidence="5">
    <location>
        <begin position="434"/>
        <end position="456"/>
    </location>
</feature>
<dbReference type="SUPFAM" id="SSF103473">
    <property type="entry name" value="MFS general substrate transporter"/>
    <property type="match status" value="1"/>
</dbReference>
<keyword evidence="3 5" id="KW-1133">Transmembrane helix</keyword>
<feature type="domain" description="Major facilitator superfamily (MFS) profile" evidence="6">
    <location>
        <begin position="23"/>
        <end position="483"/>
    </location>
</feature>
<organism evidence="7 8">
    <name type="scientific">Nicrophorus vespilloides</name>
    <name type="common">Boreal carrion beetle</name>
    <dbReference type="NCBI Taxonomy" id="110193"/>
    <lineage>
        <taxon>Eukaryota</taxon>
        <taxon>Metazoa</taxon>
        <taxon>Ecdysozoa</taxon>
        <taxon>Arthropoda</taxon>
        <taxon>Hexapoda</taxon>
        <taxon>Insecta</taxon>
        <taxon>Pterygota</taxon>
        <taxon>Neoptera</taxon>
        <taxon>Endopterygota</taxon>
        <taxon>Coleoptera</taxon>
        <taxon>Polyphaga</taxon>
        <taxon>Staphyliniformia</taxon>
        <taxon>Silphidae</taxon>
        <taxon>Nicrophorinae</taxon>
        <taxon>Nicrophorus</taxon>
    </lineage>
</organism>
<dbReference type="GeneID" id="108565000"/>
<evidence type="ECO:0000256" key="3">
    <source>
        <dbReference type="ARBA" id="ARBA00022989"/>
    </source>
</evidence>
<evidence type="ECO:0000313" key="8">
    <source>
        <dbReference type="RefSeq" id="XP_017779708.1"/>
    </source>
</evidence>
<evidence type="ECO:0000259" key="6">
    <source>
        <dbReference type="PROSITE" id="PS50850"/>
    </source>
</evidence>
<feature type="transmembrane region" description="Helical" evidence="5">
    <location>
        <begin position="22"/>
        <end position="42"/>
    </location>
</feature>
<evidence type="ECO:0000256" key="5">
    <source>
        <dbReference type="SAM" id="Phobius"/>
    </source>
</evidence>
<proteinExistence type="predicted"/>
<feature type="transmembrane region" description="Helical" evidence="5">
    <location>
        <begin position="372"/>
        <end position="390"/>
    </location>
</feature>
<dbReference type="Pfam" id="PF00083">
    <property type="entry name" value="Sugar_tr"/>
    <property type="match status" value="1"/>
</dbReference>
<dbReference type="InterPro" id="IPR020846">
    <property type="entry name" value="MFS_dom"/>
</dbReference>
<evidence type="ECO:0000256" key="2">
    <source>
        <dbReference type="ARBA" id="ARBA00022692"/>
    </source>
</evidence>
<feature type="transmembrane region" description="Helical" evidence="5">
    <location>
        <begin position="161"/>
        <end position="183"/>
    </location>
</feature>
<reference evidence="8" key="1">
    <citation type="submission" date="2025-08" db="UniProtKB">
        <authorList>
            <consortium name="RefSeq"/>
        </authorList>
    </citation>
    <scope>IDENTIFICATION</scope>
    <source>
        <tissue evidence="8">Whole Larva</tissue>
    </source>
</reference>
<name>A0ABM1MYQ8_NICVS</name>
<keyword evidence="7" id="KW-1185">Reference proteome</keyword>
<feature type="transmembrane region" description="Helical" evidence="5">
    <location>
        <begin position="340"/>
        <end position="360"/>
    </location>
</feature>
<feature type="transmembrane region" description="Helical" evidence="5">
    <location>
        <begin position="396"/>
        <end position="413"/>
    </location>
</feature>
<feature type="transmembrane region" description="Helical" evidence="5">
    <location>
        <begin position="311"/>
        <end position="328"/>
    </location>
</feature>
<evidence type="ECO:0000313" key="7">
    <source>
        <dbReference type="Proteomes" id="UP000695000"/>
    </source>
</evidence>
<comment type="subcellular location">
    <subcellularLocation>
        <location evidence="1">Membrane</location>
        <topology evidence="1">Multi-pass membrane protein</topology>
    </subcellularLocation>
</comment>
<evidence type="ECO:0000256" key="1">
    <source>
        <dbReference type="ARBA" id="ARBA00004141"/>
    </source>
</evidence>
<feature type="transmembrane region" description="Helical" evidence="5">
    <location>
        <begin position="109"/>
        <end position="128"/>
    </location>
</feature>
<protein>
    <submittedName>
        <fullName evidence="8">Organic cation transporter protein-like</fullName>
    </submittedName>
</protein>
<keyword evidence="2 5" id="KW-0812">Transmembrane</keyword>
<accession>A0ABM1MYQ8</accession>